<protein>
    <submittedName>
        <fullName evidence="1">Uncharacterized protein</fullName>
    </submittedName>
</protein>
<reference evidence="1 2" key="1">
    <citation type="submission" date="2007-10" db="EMBL/GenBank/DDBJ databases">
        <authorList>
            <person name="Yayanos A."/>
            <person name="Ferriera S."/>
            <person name="Johnson J."/>
            <person name="Kravitz S."/>
            <person name="Halpern A."/>
            <person name="Remington K."/>
            <person name="Beeson K."/>
            <person name="Tran B."/>
            <person name="Rogers Y.-H."/>
            <person name="Friedman R."/>
            <person name="Venter J.C."/>
        </authorList>
    </citation>
    <scope>NUCLEOTIDE SEQUENCE [LARGE SCALE GENOMIC DNA]</scope>
    <source>
        <strain evidence="1 2">KT99</strain>
    </source>
</reference>
<dbReference type="Proteomes" id="UP000005839">
    <property type="component" value="Unassembled WGS sequence"/>
</dbReference>
<accession>A9D9P9</accession>
<dbReference type="EMBL" id="ABIC01000016">
    <property type="protein sequence ID" value="EDQ00806.1"/>
    <property type="molecule type" value="Genomic_DNA"/>
</dbReference>
<proteinExistence type="predicted"/>
<organism evidence="1 2">
    <name type="scientific">Shewanella benthica KT99</name>
    <dbReference type="NCBI Taxonomy" id="314608"/>
    <lineage>
        <taxon>Bacteria</taxon>
        <taxon>Pseudomonadati</taxon>
        <taxon>Pseudomonadota</taxon>
        <taxon>Gammaproteobacteria</taxon>
        <taxon>Alteromonadales</taxon>
        <taxon>Shewanellaceae</taxon>
        <taxon>Shewanella</taxon>
    </lineage>
</organism>
<evidence type="ECO:0000313" key="1">
    <source>
        <dbReference type="EMBL" id="EDQ00806.1"/>
    </source>
</evidence>
<evidence type="ECO:0000313" key="2">
    <source>
        <dbReference type="Proteomes" id="UP000005839"/>
    </source>
</evidence>
<dbReference type="RefSeq" id="WP_005499432.1">
    <property type="nucleotide sequence ID" value="NZ_ABIC01000016.1"/>
</dbReference>
<dbReference type="AlphaFoldDB" id="A9D9P9"/>
<name>A9D9P9_9GAMM</name>
<keyword evidence="2" id="KW-1185">Reference proteome</keyword>
<comment type="caution">
    <text evidence="1">The sequence shown here is derived from an EMBL/GenBank/DDBJ whole genome shotgun (WGS) entry which is preliminary data.</text>
</comment>
<gene>
    <name evidence="1" type="ORF">KT99_08093</name>
</gene>
<sequence>MVKPTWGKKASAHVKQGELVIDSIGNLCLLIQKLIFALKKLWFSLGGLSAIYFLDSKVDWSIISGLIK</sequence>